<keyword evidence="1" id="KW-1133">Transmembrane helix</keyword>
<dbReference type="PATRIC" id="fig|1423726.3.peg.2176"/>
<evidence type="ECO:0000313" key="2">
    <source>
        <dbReference type="EMBL" id="KRK32667.1"/>
    </source>
</evidence>
<feature type="transmembrane region" description="Helical" evidence="1">
    <location>
        <begin position="20"/>
        <end position="37"/>
    </location>
</feature>
<proteinExistence type="predicted"/>
<feature type="transmembrane region" description="Helical" evidence="1">
    <location>
        <begin position="130"/>
        <end position="149"/>
    </location>
</feature>
<dbReference type="EMBL" id="AZDA01000140">
    <property type="protein sequence ID" value="KRK32667.1"/>
    <property type="molecule type" value="Genomic_DNA"/>
</dbReference>
<evidence type="ECO:0000256" key="1">
    <source>
        <dbReference type="SAM" id="Phobius"/>
    </source>
</evidence>
<feature type="transmembrane region" description="Helical" evidence="1">
    <location>
        <begin position="161"/>
        <end position="183"/>
    </location>
</feature>
<accession>A0A0R1GF50</accession>
<gene>
    <name evidence="2" type="ORF">FC07_GL002100</name>
</gene>
<name>A0A0R1GF50_9LACO</name>
<sequence>MLKMKTHATATKQGYKLRDVAFIGIIGVFCGAIFFATDLSYNVLTAALSVIGLGPVANDLLLGLWMIAGPLAAMLTRKIGSCTIAETLGGFVEMILGGQFGAGAILSGLVQGVGNELGFAATRYQRFDKFGLFLSTITSTIITFAWSLLSEGYAKYNVGFLVLLFVVRLISIGFFAGVLVYWINKLVEKSGILQRD</sequence>
<dbReference type="AlphaFoldDB" id="A0A0R1GF50"/>
<protein>
    <submittedName>
        <fullName evidence="2">Thiamin ABC transporter subunit</fullName>
    </submittedName>
</protein>
<keyword evidence="3" id="KW-1185">Reference proteome</keyword>
<evidence type="ECO:0000313" key="3">
    <source>
        <dbReference type="Proteomes" id="UP000051461"/>
    </source>
</evidence>
<reference evidence="2 3" key="1">
    <citation type="journal article" date="2015" name="Genome Announc.">
        <title>Expanding the biotechnology potential of lactobacilli through comparative genomics of 213 strains and associated genera.</title>
        <authorList>
            <person name="Sun Z."/>
            <person name="Harris H.M."/>
            <person name="McCann A."/>
            <person name="Guo C."/>
            <person name="Argimon S."/>
            <person name="Zhang W."/>
            <person name="Yang X."/>
            <person name="Jeffery I.B."/>
            <person name="Cooney J.C."/>
            <person name="Kagawa T.F."/>
            <person name="Liu W."/>
            <person name="Song Y."/>
            <person name="Salvetti E."/>
            <person name="Wrobel A."/>
            <person name="Rasinkangas P."/>
            <person name="Parkhill J."/>
            <person name="Rea M.C."/>
            <person name="O'Sullivan O."/>
            <person name="Ritari J."/>
            <person name="Douillard F.P."/>
            <person name="Paul Ross R."/>
            <person name="Yang R."/>
            <person name="Briner A.E."/>
            <person name="Felis G.E."/>
            <person name="de Vos W.M."/>
            <person name="Barrangou R."/>
            <person name="Klaenhammer T.R."/>
            <person name="Caufield P.W."/>
            <person name="Cui Y."/>
            <person name="Zhang H."/>
            <person name="O'Toole P.W."/>
        </authorList>
    </citation>
    <scope>NUCLEOTIDE SEQUENCE [LARGE SCALE GENOMIC DNA]</scope>
    <source>
        <strain evidence="2 3">DSM 20003</strain>
    </source>
</reference>
<keyword evidence="1" id="KW-0472">Membrane</keyword>
<feature type="transmembrane region" description="Helical" evidence="1">
    <location>
        <begin position="43"/>
        <end position="68"/>
    </location>
</feature>
<dbReference type="Proteomes" id="UP000051461">
    <property type="component" value="Unassembled WGS sequence"/>
</dbReference>
<dbReference type="STRING" id="1423726.FC07_GL002100"/>
<dbReference type="Pfam" id="PF09819">
    <property type="entry name" value="ABC_cobalt"/>
    <property type="match status" value="1"/>
</dbReference>
<dbReference type="PIRSF" id="PIRSF037394">
    <property type="entry name" value="ABC_thiamine-permease_YkoE_prd"/>
    <property type="match status" value="1"/>
</dbReference>
<organism evidence="2 3">
    <name type="scientific">Loigolactobacillus bifermentans DSM 20003</name>
    <dbReference type="NCBI Taxonomy" id="1423726"/>
    <lineage>
        <taxon>Bacteria</taxon>
        <taxon>Bacillati</taxon>
        <taxon>Bacillota</taxon>
        <taxon>Bacilli</taxon>
        <taxon>Lactobacillales</taxon>
        <taxon>Lactobacillaceae</taxon>
        <taxon>Loigolactobacillus</taxon>
    </lineage>
</organism>
<comment type="caution">
    <text evidence="2">The sequence shown here is derived from an EMBL/GenBank/DDBJ whole genome shotgun (WGS) entry which is preliminary data.</text>
</comment>
<keyword evidence="1" id="KW-0812">Transmembrane</keyword>
<dbReference type="InterPro" id="IPR017195">
    <property type="entry name" value="ABC_thiamin-permease_prd"/>
</dbReference>